<protein>
    <submittedName>
        <fullName evidence="1">Uncharacterized protein</fullName>
    </submittedName>
</protein>
<evidence type="ECO:0000313" key="1">
    <source>
        <dbReference type="EMBL" id="CAD5236060.1"/>
    </source>
</evidence>
<name>A0A7R8MMJ3_9CAUD</name>
<proteinExistence type="predicted"/>
<dbReference type="Proteomes" id="UP000596247">
    <property type="component" value="Chromosome"/>
</dbReference>
<keyword evidence="2" id="KW-1185">Reference proteome</keyword>
<gene>
    <name evidence="1" type="ORF">LLCLJKAH_00071</name>
</gene>
<accession>A0A7R8MMJ3</accession>
<sequence length="88" mass="9904">MYLELIASEDKWGYLKGLFPAAVLSPDQRAMLYTDSKRFIFDISHGYVENAYLCIPDAELSSVIEKIPEVKKTIMGVDDLCVINVITS</sequence>
<dbReference type="EMBL" id="LR881104">
    <property type="protein sequence ID" value="CAD5236060.1"/>
    <property type="molecule type" value="Genomic_DNA"/>
</dbReference>
<reference evidence="1 2" key="1">
    <citation type="submission" date="2020-09" db="EMBL/GenBank/DDBJ databases">
        <authorList>
            <person name="Jameson E."/>
        </authorList>
    </citation>
    <scope>NUCLEOTIDE SEQUENCE [LARGE SCALE GENOMIC DNA]</scope>
</reference>
<organism evidence="1 2">
    <name type="scientific">Klebsiella phage vB_KvM-Eowyn</name>
    <dbReference type="NCBI Taxonomy" id="2762819"/>
    <lineage>
        <taxon>Viruses</taxon>
        <taxon>Duplodnaviria</taxon>
        <taxon>Heunggongvirae</taxon>
        <taxon>Uroviricota</taxon>
        <taxon>Caudoviricetes</taxon>
        <taxon>Chimalliviridae</taxon>
        <taxon>Eowynvirus</taxon>
        <taxon>Eowynvirus eowyn</taxon>
    </lineage>
</organism>
<evidence type="ECO:0000313" key="2">
    <source>
        <dbReference type="Proteomes" id="UP000596247"/>
    </source>
</evidence>